<evidence type="ECO:0000313" key="2">
    <source>
        <dbReference type="EMBL" id="KAK5802870.1"/>
    </source>
</evidence>
<feature type="compositionally biased region" description="Basic and acidic residues" evidence="1">
    <location>
        <begin position="192"/>
        <end position="210"/>
    </location>
</feature>
<accession>A0ABR0NNF6</accession>
<gene>
    <name evidence="2" type="ORF">PVK06_030498</name>
</gene>
<feature type="compositionally biased region" description="Polar residues" evidence="1">
    <location>
        <begin position="176"/>
        <end position="185"/>
    </location>
</feature>
<keyword evidence="3" id="KW-1185">Reference proteome</keyword>
<name>A0ABR0NNF6_GOSAR</name>
<feature type="region of interest" description="Disordered" evidence="1">
    <location>
        <begin position="126"/>
        <end position="210"/>
    </location>
</feature>
<reference evidence="2 3" key="1">
    <citation type="submission" date="2023-03" db="EMBL/GenBank/DDBJ databases">
        <title>WGS of Gossypium arboreum.</title>
        <authorList>
            <person name="Yu D."/>
        </authorList>
    </citation>
    <scope>NUCLEOTIDE SEQUENCE [LARGE SCALE GENOMIC DNA]</scope>
    <source>
        <tissue evidence="2">Leaf</tissue>
    </source>
</reference>
<dbReference type="EMBL" id="JARKNE010000009">
    <property type="protein sequence ID" value="KAK5802870.1"/>
    <property type="molecule type" value="Genomic_DNA"/>
</dbReference>
<sequence length="210" mass="24275">MEGIIDYLMEGHGEWTHQANSELPLKFNTFIMFSMAKMWMQLICTRLVPTHNAYRAVMLYFILHREGICGLKKRNGKAHTSRMTGLIDIPISEWKTRWMQDMKDILVCIAKYNWWPTPTLLSDMFERFPPPSKEGVGDDDEDDKEEETPIATPDYEQISHPDRSSTKGVVIHDLSQHSSAQTSGMRATKTLVRHDRGKDQMIKELESESD</sequence>
<dbReference type="Proteomes" id="UP001358586">
    <property type="component" value="Chromosome 9"/>
</dbReference>
<organism evidence="2 3">
    <name type="scientific">Gossypium arboreum</name>
    <name type="common">Tree cotton</name>
    <name type="synonym">Gossypium nanking</name>
    <dbReference type="NCBI Taxonomy" id="29729"/>
    <lineage>
        <taxon>Eukaryota</taxon>
        <taxon>Viridiplantae</taxon>
        <taxon>Streptophyta</taxon>
        <taxon>Embryophyta</taxon>
        <taxon>Tracheophyta</taxon>
        <taxon>Spermatophyta</taxon>
        <taxon>Magnoliopsida</taxon>
        <taxon>eudicotyledons</taxon>
        <taxon>Gunneridae</taxon>
        <taxon>Pentapetalae</taxon>
        <taxon>rosids</taxon>
        <taxon>malvids</taxon>
        <taxon>Malvales</taxon>
        <taxon>Malvaceae</taxon>
        <taxon>Malvoideae</taxon>
        <taxon>Gossypium</taxon>
    </lineage>
</organism>
<evidence type="ECO:0000313" key="3">
    <source>
        <dbReference type="Proteomes" id="UP001358586"/>
    </source>
</evidence>
<comment type="caution">
    <text evidence="2">The sequence shown here is derived from an EMBL/GenBank/DDBJ whole genome shotgun (WGS) entry which is preliminary data.</text>
</comment>
<feature type="compositionally biased region" description="Acidic residues" evidence="1">
    <location>
        <begin position="137"/>
        <end position="148"/>
    </location>
</feature>
<protein>
    <submittedName>
        <fullName evidence="2">Uncharacterized protein</fullName>
    </submittedName>
</protein>
<evidence type="ECO:0000256" key="1">
    <source>
        <dbReference type="SAM" id="MobiDB-lite"/>
    </source>
</evidence>
<proteinExistence type="predicted"/>